<evidence type="ECO:0000313" key="2">
    <source>
        <dbReference type="EMBL" id="CAJ0596165.1"/>
    </source>
</evidence>
<dbReference type="SUPFAM" id="SSF81321">
    <property type="entry name" value="Family A G protein-coupled receptor-like"/>
    <property type="match status" value="1"/>
</dbReference>
<feature type="transmembrane region" description="Helical" evidence="1">
    <location>
        <begin position="145"/>
        <end position="167"/>
    </location>
</feature>
<accession>A0AA36M2X8</accession>
<dbReference type="Proteomes" id="UP001176961">
    <property type="component" value="Unassembled WGS sequence"/>
</dbReference>
<protein>
    <submittedName>
        <fullName evidence="2">Uncharacterized protein</fullName>
    </submittedName>
</protein>
<keyword evidence="3" id="KW-1185">Reference proteome</keyword>
<dbReference type="AlphaFoldDB" id="A0AA36M2X8"/>
<organism evidence="2 3">
    <name type="scientific">Cylicocyclus nassatus</name>
    <name type="common">Nematode worm</name>
    <dbReference type="NCBI Taxonomy" id="53992"/>
    <lineage>
        <taxon>Eukaryota</taxon>
        <taxon>Metazoa</taxon>
        <taxon>Ecdysozoa</taxon>
        <taxon>Nematoda</taxon>
        <taxon>Chromadorea</taxon>
        <taxon>Rhabditida</taxon>
        <taxon>Rhabditina</taxon>
        <taxon>Rhabditomorpha</taxon>
        <taxon>Strongyloidea</taxon>
        <taxon>Strongylidae</taxon>
        <taxon>Cylicocyclus</taxon>
    </lineage>
</organism>
<feature type="transmembrane region" description="Helical" evidence="1">
    <location>
        <begin position="201"/>
        <end position="219"/>
    </location>
</feature>
<feature type="transmembrane region" description="Helical" evidence="1">
    <location>
        <begin position="21"/>
        <end position="42"/>
    </location>
</feature>
<proteinExistence type="predicted"/>
<feature type="transmembrane region" description="Helical" evidence="1">
    <location>
        <begin position="62"/>
        <end position="81"/>
    </location>
</feature>
<feature type="transmembrane region" description="Helical" evidence="1">
    <location>
        <begin position="231"/>
        <end position="251"/>
    </location>
</feature>
<keyword evidence="1" id="KW-0812">Transmembrane</keyword>
<evidence type="ECO:0000313" key="3">
    <source>
        <dbReference type="Proteomes" id="UP001176961"/>
    </source>
</evidence>
<name>A0AA36M2X8_CYLNA</name>
<keyword evidence="1" id="KW-1133">Transmembrane helix</keyword>
<evidence type="ECO:0000256" key="1">
    <source>
        <dbReference type="SAM" id="Phobius"/>
    </source>
</evidence>
<gene>
    <name evidence="2" type="ORF">CYNAS_LOCUS8148</name>
</gene>
<sequence>MTLQEYLAEMNLTKPTPLQKPFFIAQIVLGCVFMLLHIRLVVVICTTDSLSDLPTYRVIQHISLACLMSLSMRVLGAACTLNGEMDDKWNDLFGALYQCGWAAECPTILVLASNRLFSLVSSTWYQRVWTTRVAYVPHGEEGSEVLIILCCWLFGVFYGSFCITPHYRVIWQVSPPGFFFVSDNSSLSIILVNLDYYLSEAVIYVSLLCYILMFLFLFVKRTSLSLFKTELPQTIYFGTMFAISAIVVYLWHHPRPENLYGHVANLITLLREEHGDRTRQGIVVKFIKLYITLQWNAIHRPELVLLSCSCQVEYQAQPAEIYPTRRYKYLTKATRGEH</sequence>
<dbReference type="Gene3D" id="1.20.1070.10">
    <property type="entry name" value="Rhodopsin 7-helix transmembrane proteins"/>
    <property type="match status" value="1"/>
</dbReference>
<reference evidence="2" key="1">
    <citation type="submission" date="2023-07" db="EMBL/GenBank/DDBJ databases">
        <authorList>
            <consortium name="CYATHOMIX"/>
        </authorList>
    </citation>
    <scope>NUCLEOTIDE SEQUENCE</scope>
    <source>
        <strain evidence="2">N/A</strain>
    </source>
</reference>
<comment type="caution">
    <text evidence="2">The sequence shown here is derived from an EMBL/GenBank/DDBJ whole genome shotgun (WGS) entry which is preliminary data.</text>
</comment>
<keyword evidence="1" id="KW-0472">Membrane</keyword>
<dbReference type="EMBL" id="CATQJL010000112">
    <property type="protein sequence ID" value="CAJ0596165.1"/>
    <property type="molecule type" value="Genomic_DNA"/>
</dbReference>